<evidence type="ECO:0000313" key="2">
    <source>
        <dbReference type="EMBL" id="PYC80198.1"/>
    </source>
</evidence>
<dbReference type="EMBL" id="PYBW01000040">
    <property type="protein sequence ID" value="PYC80198.1"/>
    <property type="molecule type" value="Genomic_DNA"/>
</dbReference>
<proteinExistence type="predicted"/>
<reference evidence="2 3" key="1">
    <citation type="submission" date="2018-03" db="EMBL/GenBank/DDBJ databases">
        <title>Bioinformatic expansion and discovery of thiopeptide antibiotics.</title>
        <authorList>
            <person name="Schwalen C.J."/>
            <person name="Hudson G.A."/>
            <person name="Mitchell D.A."/>
        </authorList>
    </citation>
    <scope>NUCLEOTIDE SEQUENCE [LARGE SCALE GENOMIC DNA]</scope>
    <source>
        <strain evidence="2 3">ATCC 21389</strain>
    </source>
</reference>
<keyword evidence="3" id="KW-1185">Reference proteome</keyword>
<comment type="caution">
    <text evidence="2">The sequence shown here is derived from an EMBL/GenBank/DDBJ whole genome shotgun (WGS) entry which is preliminary data.</text>
</comment>
<dbReference type="InterPro" id="IPR050491">
    <property type="entry name" value="AmpC-like"/>
</dbReference>
<evidence type="ECO:0000313" key="3">
    <source>
        <dbReference type="Proteomes" id="UP000248039"/>
    </source>
</evidence>
<name>A0A2V4P6C6_9ACTN</name>
<dbReference type="AlphaFoldDB" id="A0A2V4P6C6"/>
<gene>
    <name evidence="2" type="ORF">C7C46_12970</name>
</gene>
<sequence>MARAPPGSRLIVRSKITYRITPQSWRTTVRTSSPRLRWTAAAAATALIASLTLGLATEATAAPAAGPAGVAAAAGRSALPPLDPAAIRQALAGRPAADVSGAFVRVTGSGGHFTGTSGEVDPDGRFRIGSISKVFTATVVLQLAAEGRLDLSGTVQQYLPGLLPTDYPPIVVGQLLNHTSGLPNGGTWGRPGTAWFTEHRFDSRTPEEVVASLAGEPMSFTPGTAQQYNGMNTFVAGLLIEKVTGHSYTHEVGARIIRPLGLHDTSVPDADDFALRDPAARPFLVVTDADGSSHQVDVTEQSPWPWAEGGLISSAPDLDRFITALLGGRLLPPAQQELLFTVPDVPNHRSSHCTGPTNPGGRACMSMGLERAQLGDLVVWGKTGSRPGWTSGVFATRDLRRKLVYSLNPTGLDGAEAPYLLRVAAAAAGVPQ</sequence>
<accession>A0A2V4P6C6</accession>
<organism evidence="2 3">
    <name type="scientific">Streptomyces tateyamensis</name>
    <dbReference type="NCBI Taxonomy" id="565073"/>
    <lineage>
        <taxon>Bacteria</taxon>
        <taxon>Bacillati</taxon>
        <taxon>Actinomycetota</taxon>
        <taxon>Actinomycetes</taxon>
        <taxon>Kitasatosporales</taxon>
        <taxon>Streptomycetaceae</taxon>
        <taxon>Streptomyces</taxon>
    </lineage>
</organism>
<protein>
    <submittedName>
        <fullName evidence="2">Peptidase</fullName>
    </submittedName>
</protein>
<dbReference type="InterPro" id="IPR001466">
    <property type="entry name" value="Beta-lactam-related"/>
</dbReference>
<dbReference type="Gene3D" id="3.40.710.10">
    <property type="entry name" value="DD-peptidase/beta-lactamase superfamily"/>
    <property type="match status" value="1"/>
</dbReference>
<feature type="domain" description="Beta-lactamase-related" evidence="1">
    <location>
        <begin position="89"/>
        <end position="424"/>
    </location>
</feature>
<dbReference type="PANTHER" id="PTHR46825">
    <property type="entry name" value="D-ALANYL-D-ALANINE-CARBOXYPEPTIDASE/ENDOPEPTIDASE AMPH"/>
    <property type="match status" value="1"/>
</dbReference>
<dbReference type="PANTHER" id="PTHR46825:SF7">
    <property type="entry name" value="D-ALANYL-D-ALANINE CARBOXYPEPTIDASE"/>
    <property type="match status" value="1"/>
</dbReference>
<dbReference type="SUPFAM" id="SSF56601">
    <property type="entry name" value="beta-lactamase/transpeptidase-like"/>
    <property type="match status" value="1"/>
</dbReference>
<dbReference type="InterPro" id="IPR012338">
    <property type="entry name" value="Beta-lactam/transpept-like"/>
</dbReference>
<dbReference type="Proteomes" id="UP000248039">
    <property type="component" value="Unassembled WGS sequence"/>
</dbReference>
<dbReference type="Pfam" id="PF00144">
    <property type="entry name" value="Beta-lactamase"/>
    <property type="match status" value="1"/>
</dbReference>
<evidence type="ECO:0000259" key="1">
    <source>
        <dbReference type="Pfam" id="PF00144"/>
    </source>
</evidence>
<dbReference type="OrthoDB" id="5177574at2"/>